<dbReference type="Gene3D" id="3.90.550.10">
    <property type="entry name" value="Spore Coat Polysaccharide Biosynthesis Protein SpsA, Chain A"/>
    <property type="match status" value="1"/>
</dbReference>
<dbReference type="RefSeq" id="WP_375541991.1">
    <property type="nucleotide sequence ID" value="NZ_AP024849.1"/>
</dbReference>
<keyword evidence="5 7" id="KW-1133">Transmembrane helix</keyword>
<dbReference type="Proteomes" id="UP000824633">
    <property type="component" value="Chromosome"/>
</dbReference>
<evidence type="ECO:0000256" key="7">
    <source>
        <dbReference type="SAM" id="Phobius"/>
    </source>
</evidence>
<evidence type="ECO:0000256" key="6">
    <source>
        <dbReference type="ARBA" id="ARBA00023136"/>
    </source>
</evidence>
<organism evidence="9 10">
    <name type="scientific">Clostridium gelidum</name>
    <dbReference type="NCBI Taxonomy" id="704125"/>
    <lineage>
        <taxon>Bacteria</taxon>
        <taxon>Bacillati</taxon>
        <taxon>Bacillota</taxon>
        <taxon>Clostridia</taxon>
        <taxon>Eubacteriales</taxon>
        <taxon>Clostridiaceae</taxon>
        <taxon>Clostridium</taxon>
    </lineage>
</organism>
<dbReference type="Pfam" id="PF00535">
    <property type="entry name" value="Glycos_transf_2"/>
    <property type="match status" value="1"/>
</dbReference>
<dbReference type="PANTHER" id="PTHR48090:SF1">
    <property type="entry name" value="PROPHAGE BACTOPRENOL GLUCOSYL TRANSFERASE HOMOLOG"/>
    <property type="match status" value="1"/>
</dbReference>
<proteinExistence type="predicted"/>
<dbReference type="InterPro" id="IPR050256">
    <property type="entry name" value="Glycosyltransferase_2"/>
</dbReference>
<reference evidence="10" key="1">
    <citation type="submission" date="2021-07" db="EMBL/GenBank/DDBJ databases">
        <title>Complete genome sequencing of a Clostridium isolate.</title>
        <authorList>
            <person name="Ueki A."/>
            <person name="Tonouchi A."/>
        </authorList>
    </citation>
    <scope>NUCLEOTIDE SEQUENCE [LARGE SCALE GENOMIC DNA]</scope>
    <source>
        <strain evidence="10">C5S11</strain>
    </source>
</reference>
<evidence type="ECO:0000256" key="2">
    <source>
        <dbReference type="ARBA" id="ARBA00022676"/>
    </source>
</evidence>
<accession>A0ABM7T914</accession>
<protein>
    <submittedName>
        <fullName evidence="9">Glycosyl transferase family protein</fullName>
    </submittedName>
</protein>
<dbReference type="SUPFAM" id="SSF53448">
    <property type="entry name" value="Nucleotide-diphospho-sugar transferases"/>
    <property type="match status" value="1"/>
</dbReference>
<comment type="subcellular location">
    <subcellularLocation>
        <location evidence="1">Membrane</location>
        <topology evidence="1">Multi-pass membrane protein</topology>
    </subcellularLocation>
</comment>
<dbReference type="CDD" id="cd04187">
    <property type="entry name" value="DPM1_like_bac"/>
    <property type="match status" value="1"/>
</dbReference>
<keyword evidence="6 7" id="KW-0472">Membrane</keyword>
<gene>
    <name evidence="9" type="ORF">psyc5s11_15020</name>
</gene>
<keyword evidence="2" id="KW-0328">Glycosyltransferase</keyword>
<feature type="transmembrane region" description="Helical" evidence="7">
    <location>
        <begin position="230"/>
        <end position="250"/>
    </location>
</feature>
<evidence type="ECO:0000256" key="5">
    <source>
        <dbReference type="ARBA" id="ARBA00022989"/>
    </source>
</evidence>
<dbReference type="EMBL" id="AP024849">
    <property type="protein sequence ID" value="BCZ45435.1"/>
    <property type="molecule type" value="Genomic_DNA"/>
</dbReference>
<name>A0ABM7T914_9CLOT</name>
<feature type="domain" description="Glycosyltransferase 2-like" evidence="8">
    <location>
        <begin position="8"/>
        <end position="168"/>
    </location>
</feature>
<keyword evidence="4 7" id="KW-0812">Transmembrane</keyword>
<evidence type="ECO:0000256" key="1">
    <source>
        <dbReference type="ARBA" id="ARBA00004141"/>
    </source>
</evidence>
<dbReference type="InterPro" id="IPR001173">
    <property type="entry name" value="Glyco_trans_2-like"/>
</dbReference>
<keyword evidence="3 9" id="KW-0808">Transferase</keyword>
<feature type="transmembrane region" description="Helical" evidence="7">
    <location>
        <begin position="262"/>
        <end position="291"/>
    </location>
</feature>
<evidence type="ECO:0000256" key="4">
    <source>
        <dbReference type="ARBA" id="ARBA00022692"/>
    </source>
</evidence>
<dbReference type="InterPro" id="IPR029044">
    <property type="entry name" value="Nucleotide-diphossugar_trans"/>
</dbReference>
<evidence type="ECO:0000259" key="8">
    <source>
        <dbReference type="Pfam" id="PF00535"/>
    </source>
</evidence>
<evidence type="ECO:0000313" key="9">
    <source>
        <dbReference type="EMBL" id="BCZ45435.1"/>
    </source>
</evidence>
<evidence type="ECO:0000313" key="10">
    <source>
        <dbReference type="Proteomes" id="UP000824633"/>
    </source>
</evidence>
<dbReference type="GO" id="GO:0016740">
    <property type="term" value="F:transferase activity"/>
    <property type="evidence" value="ECO:0007669"/>
    <property type="project" value="UniProtKB-KW"/>
</dbReference>
<keyword evidence="10" id="KW-1185">Reference proteome</keyword>
<sequence>MINRVVYSIIVPLYNEELVIDESYRRLKKVMDSVKEDYEIIFVNDGSKDKTREKAEEICESDEKIKLINFSRNFGHQAAITAGMDLALGDAVVVIDADLQDPPEVILKMIEKWKEGYEVVYGKRIKREGETFFKKFTAKMFYRILKSITTIDIPVDTGDFRLIDRKVCNAMISLPEKNRYVRGLVSWVGYKQIYVEFERQERLAGETKYSLKNMMKLAFDGITSFSYKPLVIAGYFGGLSFFIGIISMVVTNVKSILNKTEIINFGMIISINLIMFGITLGCIGIMGQYIARIFDESKGRPIYIIASTINNTPIKKARSAIRNFSPIKKARTSEKVRSTTKNFLSATTNKV</sequence>
<dbReference type="PANTHER" id="PTHR48090">
    <property type="entry name" value="UNDECAPRENYL-PHOSPHATE 4-DEOXY-4-FORMAMIDO-L-ARABINOSE TRANSFERASE-RELATED"/>
    <property type="match status" value="1"/>
</dbReference>
<evidence type="ECO:0000256" key="3">
    <source>
        <dbReference type="ARBA" id="ARBA00022679"/>
    </source>
</evidence>